<dbReference type="Proteomes" id="UP000243106">
    <property type="component" value="Unassembled WGS sequence"/>
</dbReference>
<dbReference type="InterPro" id="IPR028992">
    <property type="entry name" value="Hedgehog/Intein_dom"/>
</dbReference>
<dbReference type="SUPFAM" id="SSF51294">
    <property type="entry name" value="Hedgehog/intein (Hint) domain"/>
    <property type="match status" value="1"/>
</dbReference>
<evidence type="ECO:0000313" key="4">
    <source>
        <dbReference type="Proteomes" id="UP000243106"/>
    </source>
</evidence>
<dbReference type="EMBL" id="FOXV01000011">
    <property type="protein sequence ID" value="SFQ58635.1"/>
    <property type="molecule type" value="Genomic_DNA"/>
</dbReference>
<gene>
    <name evidence="3" type="ORF">SAMN05421853_111100</name>
</gene>
<evidence type="ECO:0000259" key="2">
    <source>
        <dbReference type="SMART" id="SM00306"/>
    </source>
</evidence>
<accession>A0A1I5ZQF2</accession>
<dbReference type="Gene3D" id="2.170.16.10">
    <property type="entry name" value="Hedgehog/Intein (Hint) domain"/>
    <property type="match status" value="1"/>
</dbReference>
<dbReference type="RefSeq" id="WP_093013969.1">
    <property type="nucleotide sequence ID" value="NZ_FOXV01000011.1"/>
</dbReference>
<proteinExistence type="predicted"/>
<dbReference type="InterPro" id="IPR036844">
    <property type="entry name" value="Hint_dom_sf"/>
</dbReference>
<organism evidence="3 4">
    <name type="scientific">Roseivivax halotolerans</name>
    <dbReference type="NCBI Taxonomy" id="93684"/>
    <lineage>
        <taxon>Bacteria</taxon>
        <taxon>Pseudomonadati</taxon>
        <taxon>Pseudomonadota</taxon>
        <taxon>Alphaproteobacteria</taxon>
        <taxon>Rhodobacterales</taxon>
        <taxon>Roseobacteraceae</taxon>
        <taxon>Roseivivax</taxon>
    </lineage>
</organism>
<protein>
    <submittedName>
        <fullName evidence="3">Hint domain-containing protein</fullName>
    </submittedName>
</protein>
<evidence type="ECO:0000256" key="1">
    <source>
        <dbReference type="SAM" id="MobiDB-lite"/>
    </source>
</evidence>
<dbReference type="PROSITE" id="PS50817">
    <property type="entry name" value="INTEIN_N_TER"/>
    <property type="match status" value="1"/>
</dbReference>
<dbReference type="SMART" id="SM00306">
    <property type="entry name" value="HintN"/>
    <property type="match status" value="1"/>
</dbReference>
<dbReference type="Pfam" id="PF13403">
    <property type="entry name" value="Hint_2"/>
    <property type="match status" value="1"/>
</dbReference>
<dbReference type="InterPro" id="IPR003587">
    <property type="entry name" value="Hint_dom_N"/>
</dbReference>
<sequence>MATIFDLIEVTGIFANTTYSETNGNLLGVVDGAVSGAFDDGEFDENDVFTLDGQTYRIDLIQEPASSGRFVLGDGTNLSFDPQHESNLDVVFLTVSNTSETRYFIIPSDDYGDMNVQEIRTGSLTDVAGSDAALVSTQNHAINVVCFTGETLIGMADGTERSAEDLSIGDLVLTQDSGAQPIRGISRHKLGVATMLRHPRLRPVRIGPNVLAPGIPSRDLRVSPQHRILVRSRIASRMFGSDEVLVAAKHLVGVSGVDVDRATWSVTYVHFMFDRHEIVFADGAPCESLWLGPQALATLGPDPLGKIETRMDGEDAMPSEAVSPSRPLVDGHRARKMSERHRKNAKALLDTAWCPAASQERPT</sequence>
<name>A0A1I5ZQF2_9RHOB</name>
<reference evidence="4" key="1">
    <citation type="submission" date="2016-10" db="EMBL/GenBank/DDBJ databases">
        <authorList>
            <person name="Varghese N."/>
            <person name="Submissions S."/>
        </authorList>
    </citation>
    <scope>NUCLEOTIDE SEQUENCE [LARGE SCALE GENOMIC DNA]</scope>
    <source>
        <strain evidence="4">JCM 10271</strain>
    </source>
</reference>
<dbReference type="GO" id="GO:0016539">
    <property type="term" value="P:intein-mediated protein splicing"/>
    <property type="evidence" value="ECO:0007669"/>
    <property type="project" value="InterPro"/>
</dbReference>
<dbReference type="AlphaFoldDB" id="A0A1I5ZQF2"/>
<evidence type="ECO:0000313" key="3">
    <source>
        <dbReference type="EMBL" id="SFQ58635.1"/>
    </source>
</evidence>
<feature type="domain" description="Hint" evidence="2">
    <location>
        <begin position="144"/>
        <end position="248"/>
    </location>
</feature>
<dbReference type="STRING" id="93684.SAMN05421853_111100"/>
<keyword evidence="4" id="KW-1185">Reference proteome</keyword>
<feature type="region of interest" description="Disordered" evidence="1">
    <location>
        <begin position="316"/>
        <end position="341"/>
    </location>
</feature>
<dbReference type="InterPro" id="IPR006141">
    <property type="entry name" value="Intein_N"/>
</dbReference>